<comment type="caution">
    <text evidence="1">The sequence shown here is derived from an EMBL/GenBank/DDBJ whole genome shotgun (WGS) entry which is preliminary data.</text>
</comment>
<reference evidence="1" key="1">
    <citation type="submission" date="2021-01" db="EMBL/GenBank/DDBJ databases">
        <authorList>
            <person name="Sun Q."/>
        </authorList>
    </citation>
    <scope>NUCLEOTIDE SEQUENCE</scope>
    <source>
        <strain evidence="1">YIM B02566</strain>
    </source>
</reference>
<dbReference type="Proteomes" id="UP000616151">
    <property type="component" value="Unassembled WGS sequence"/>
</dbReference>
<organism evidence="1 2">
    <name type="scientific">Taklimakanibacter albus</name>
    <dbReference type="NCBI Taxonomy" id="2800327"/>
    <lineage>
        <taxon>Bacteria</taxon>
        <taxon>Pseudomonadati</taxon>
        <taxon>Pseudomonadota</taxon>
        <taxon>Alphaproteobacteria</taxon>
        <taxon>Hyphomicrobiales</taxon>
        <taxon>Aestuariivirgaceae</taxon>
        <taxon>Taklimakanibacter</taxon>
    </lineage>
</organism>
<name>A0ACC5R351_9HYPH</name>
<protein>
    <submittedName>
        <fullName evidence="1">Molybdenum cofactor biosynthesis protein MoaE</fullName>
    </submittedName>
</protein>
<keyword evidence="2" id="KW-1185">Reference proteome</keyword>
<dbReference type="EMBL" id="JAENHL010000007">
    <property type="protein sequence ID" value="MBK1867086.1"/>
    <property type="molecule type" value="Genomic_DNA"/>
</dbReference>
<sequence length="155" mass="17393">MLKIIMIRVQDIAFDAAAELKAFQAANRSSGATVMFIGTVREMSEGARIERMTLEHYPGMTEKALAGIEAEALARWPLEASLVIHRYGPLEPGDDIVLVLTASSHRQAAFEACAFLMDWLKTKAPFWKLEETGGETRWVDAKDKDDQAARRWDRP</sequence>
<evidence type="ECO:0000313" key="2">
    <source>
        <dbReference type="Proteomes" id="UP000616151"/>
    </source>
</evidence>
<gene>
    <name evidence="1" type="ORF">JHL16_12085</name>
</gene>
<evidence type="ECO:0000313" key="1">
    <source>
        <dbReference type="EMBL" id="MBK1867086.1"/>
    </source>
</evidence>
<accession>A0ACC5R351</accession>
<proteinExistence type="predicted"/>